<dbReference type="GO" id="GO:0004722">
    <property type="term" value="F:protein serine/threonine phosphatase activity"/>
    <property type="evidence" value="ECO:0007669"/>
    <property type="project" value="InterPro"/>
</dbReference>
<dbReference type="Proteomes" id="UP000501237">
    <property type="component" value="Chromosome"/>
</dbReference>
<name>A0A679G764_9GAMM</name>
<sequence>MPGAAWTSAARTHPGKVRARNEDAFLDNPGQGLWVVADGMGGHHAGDRASRLVVESLAELPATGDFANRLQHLRRHLHWLNRRLADELTVTDGQRRIMGSTVAALLVEGSRAACVWAGDSRCYLWRWGCLYQLTRDHSLLRELIEDRGMSPEQAGRHPSAHALTRALGGDGDFALDVLELELHPGDTFLLCSDGLYRELDEVALSQALSLASPIATLEQLFEQALQGAAPDNLTAVVARR</sequence>
<dbReference type="SUPFAM" id="SSF81606">
    <property type="entry name" value="PP2C-like"/>
    <property type="match status" value="1"/>
</dbReference>
<evidence type="ECO:0000259" key="1">
    <source>
        <dbReference type="PROSITE" id="PS51746"/>
    </source>
</evidence>
<evidence type="ECO:0000313" key="2">
    <source>
        <dbReference type="EMBL" id="BCA26561.1"/>
    </source>
</evidence>
<reference evidence="2 3" key="1">
    <citation type="journal article" date="2020" name="Microbiol. Resour. Announc.">
        <title>Complete genome sequence of Pseudomonas otitidis strain MrB4, isolated from Lake Biwa in Japan.</title>
        <authorList>
            <person name="Miyazaki K."/>
            <person name="Hase E."/>
            <person name="Maruya T."/>
        </authorList>
    </citation>
    <scope>NUCLEOTIDE SEQUENCE [LARGE SCALE GENOMIC DNA]</scope>
    <source>
        <strain evidence="2 3">MrB4</strain>
    </source>
</reference>
<dbReference type="KEGG" id="poj:PtoMrB4_05380"/>
<dbReference type="EMBL" id="AP022642">
    <property type="protein sequence ID" value="BCA26561.1"/>
    <property type="molecule type" value="Genomic_DNA"/>
</dbReference>
<dbReference type="PANTHER" id="PTHR13832">
    <property type="entry name" value="PROTEIN PHOSPHATASE 2C"/>
    <property type="match status" value="1"/>
</dbReference>
<dbReference type="CDD" id="cd00143">
    <property type="entry name" value="PP2Cc"/>
    <property type="match status" value="1"/>
</dbReference>
<feature type="domain" description="PPM-type phosphatase" evidence="1">
    <location>
        <begin position="7"/>
        <end position="240"/>
    </location>
</feature>
<dbReference type="SMART" id="SM00331">
    <property type="entry name" value="PP2C_SIG"/>
    <property type="match status" value="1"/>
</dbReference>
<accession>A0A679G764</accession>
<proteinExistence type="predicted"/>
<dbReference type="InterPro" id="IPR001932">
    <property type="entry name" value="PPM-type_phosphatase-like_dom"/>
</dbReference>
<protein>
    <submittedName>
        <fullName evidence="2">Serine/threonine phosphoprotein phosphatase Stp1</fullName>
    </submittedName>
</protein>
<dbReference type="Pfam" id="PF13672">
    <property type="entry name" value="PP2C_2"/>
    <property type="match status" value="1"/>
</dbReference>
<dbReference type="AlphaFoldDB" id="A0A679G764"/>
<dbReference type="PANTHER" id="PTHR13832:SF827">
    <property type="entry name" value="PROTEIN PHOSPHATASE 1L"/>
    <property type="match status" value="1"/>
</dbReference>
<gene>
    <name evidence="2" type="primary">stp1</name>
    <name evidence="2" type="ORF">PtoMrB4_05380</name>
</gene>
<dbReference type="PROSITE" id="PS51746">
    <property type="entry name" value="PPM_2"/>
    <property type="match status" value="1"/>
</dbReference>
<dbReference type="SMART" id="SM00332">
    <property type="entry name" value="PP2Cc"/>
    <property type="match status" value="1"/>
</dbReference>
<dbReference type="InterPro" id="IPR015655">
    <property type="entry name" value="PP2C"/>
</dbReference>
<dbReference type="InterPro" id="IPR036457">
    <property type="entry name" value="PPM-type-like_dom_sf"/>
</dbReference>
<organism evidence="2 3">
    <name type="scientific">Metapseudomonas otitidis</name>
    <dbReference type="NCBI Taxonomy" id="319939"/>
    <lineage>
        <taxon>Bacteria</taxon>
        <taxon>Pseudomonadati</taxon>
        <taxon>Pseudomonadota</taxon>
        <taxon>Gammaproteobacteria</taxon>
        <taxon>Pseudomonadales</taxon>
        <taxon>Pseudomonadaceae</taxon>
        <taxon>Metapseudomonas</taxon>
    </lineage>
</organism>
<dbReference type="Gene3D" id="3.60.40.10">
    <property type="entry name" value="PPM-type phosphatase domain"/>
    <property type="match status" value="1"/>
</dbReference>
<evidence type="ECO:0000313" key="3">
    <source>
        <dbReference type="Proteomes" id="UP000501237"/>
    </source>
</evidence>